<evidence type="ECO:0000313" key="4">
    <source>
        <dbReference type="EnsemblPlants" id="PNT74380"/>
    </source>
</evidence>
<dbReference type="AlphaFoldDB" id="I1GPY2"/>
<dbReference type="Proteomes" id="UP000008810">
    <property type="component" value="Chromosome 1"/>
</dbReference>
<sequence length="113" mass="12128">MEAGAGGGNCAGVVAVAAVSAAVTLATVRLYHGLESDFRRKIQLQLQHRHSGQPRCVRPATAAKKKVRFAEYDVVLEPCSNNEEHRSLRRQRPTAGAAGGGQSHLHAHAQFSF</sequence>
<dbReference type="GeneID" id="112270059"/>
<evidence type="ECO:0000256" key="1">
    <source>
        <dbReference type="SAM" id="MobiDB-lite"/>
    </source>
</evidence>
<keyword evidence="2" id="KW-0472">Membrane</keyword>
<dbReference type="Gramene" id="PNT74380">
    <property type="protein sequence ID" value="PNT74380"/>
    <property type="gene ID" value="BRADI_1g13541v3"/>
</dbReference>
<keyword evidence="2" id="KW-1133">Transmembrane helix</keyword>
<dbReference type="EnsemblPlants" id="PNT74380">
    <property type="protein sequence ID" value="PNT74380"/>
    <property type="gene ID" value="BRADI_1g13541v3"/>
</dbReference>
<dbReference type="HOGENOM" id="CLU_2136941_0_0_1"/>
<accession>I1GPY2</accession>
<dbReference type="KEGG" id="bdi:112270059"/>
<keyword evidence="5" id="KW-1185">Reference proteome</keyword>
<organism evidence="3">
    <name type="scientific">Brachypodium distachyon</name>
    <name type="common">Purple false brome</name>
    <name type="synonym">Trachynia distachya</name>
    <dbReference type="NCBI Taxonomy" id="15368"/>
    <lineage>
        <taxon>Eukaryota</taxon>
        <taxon>Viridiplantae</taxon>
        <taxon>Streptophyta</taxon>
        <taxon>Embryophyta</taxon>
        <taxon>Tracheophyta</taxon>
        <taxon>Spermatophyta</taxon>
        <taxon>Magnoliopsida</taxon>
        <taxon>Liliopsida</taxon>
        <taxon>Poales</taxon>
        <taxon>Poaceae</taxon>
        <taxon>BOP clade</taxon>
        <taxon>Pooideae</taxon>
        <taxon>Stipodae</taxon>
        <taxon>Brachypodieae</taxon>
        <taxon>Brachypodium</taxon>
    </lineage>
</organism>
<reference evidence="3 4" key="1">
    <citation type="journal article" date="2010" name="Nature">
        <title>Genome sequencing and analysis of the model grass Brachypodium distachyon.</title>
        <authorList>
            <consortium name="International Brachypodium Initiative"/>
        </authorList>
    </citation>
    <scope>NUCLEOTIDE SEQUENCE [LARGE SCALE GENOMIC DNA]</scope>
    <source>
        <strain evidence="3 4">Bd21</strain>
    </source>
</reference>
<evidence type="ECO:0000256" key="2">
    <source>
        <dbReference type="SAM" id="Phobius"/>
    </source>
</evidence>
<feature type="transmembrane region" description="Helical" evidence="2">
    <location>
        <begin position="12"/>
        <end position="31"/>
    </location>
</feature>
<evidence type="ECO:0000313" key="5">
    <source>
        <dbReference type="Proteomes" id="UP000008810"/>
    </source>
</evidence>
<proteinExistence type="predicted"/>
<gene>
    <name evidence="4" type="primary">LOC112270059</name>
    <name evidence="3" type="ORF">BRADI_1g13541v3</name>
</gene>
<dbReference type="OrthoDB" id="668120at2759"/>
<dbReference type="EMBL" id="CM000880">
    <property type="protein sequence ID" value="PNT74380.1"/>
    <property type="molecule type" value="Genomic_DNA"/>
</dbReference>
<feature type="region of interest" description="Disordered" evidence="1">
    <location>
        <begin position="82"/>
        <end position="104"/>
    </location>
</feature>
<reference evidence="4" key="3">
    <citation type="submission" date="2018-08" db="UniProtKB">
        <authorList>
            <consortium name="EnsemblPlants"/>
        </authorList>
    </citation>
    <scope>IDENTIFICATION</scope>
    <source>
        <strain evidence="4">cv. Bd21</strain>
    </source>
</reference>
<keyword evidence="2" id="KW-0812">Transmembrane</keyword>
<dbReference type="OMA" id="GENKNPR"/>
<protein>
    <submittedName>
        <fullName evidence="3 4">Uncharacterized protein</fullName>
    </submittedName>
</protein>
<name>I1GPY2_BRADI</name>
<dbReference type="RefSeq" id="XP_024313484.1">
    <property type="nucleotide sequence ID" value="XM_024457716.1"/>
</dbReference>
<reference evidence="3" key="2">
    <citation type="submission" date="2017-06" db="EMBL/GenBank/DDBJ databases">
        <title>WGS assembly of Brachypodium distachyon.</title>
        <authorList>
            <consortium name="The International Brachypodium Initiative"/>
            <person name="Lucas S."/>
            <person name="Harmon-Smith M."/>
            <person name="Lail K."/>
            <person name="Tice H."/>
            <person name="Grimwood J."/>
            <person name="Bruce D."/>
            <person name="Barry K."/>
            <person name="Shu S."/>
            <person name="Lindquist E."/>
            <person name="Wang M."/>
            <person name="Pitluck S."/>
            <person name="Vogel J.P."/>
            <person name="Garvin D.F."/>
            <person name="Mockler T.C."/>
            <person name="Schmutz J."/>
            <person name="Rokhsar D."/>
            <person name="Bevan M.W."/>
        </authorList>
    </citation>
    <scope>NUCLEOTIDE SEQUENCE</scope>
    <source>
        <strain evidence="3">Bd21</strain>
    </source>
</reference>
<evidence type="ECO:0000313" key="3">
    <source>
        <dbReference type="EMBL" id="PNT74380.1"/>
    </source>
</evidence>